<evidence type="ECO:0000256" key="4">
    <source>
        <dbReference type="PROSITE-ProRule" id="PRU01161"/>
    </source>
</evidence>
<feature type="signal peptide" evidence="6">
    <location>
        <begin position="1"/>
        <end position="18"/>
    </location>
</feature>
<feature type="short sequence motif" description="GXSXG" evidence="4">
    <location>
        <begin position="76"/>
        <end position="80"/>
    </location>
</feature>
<dbReference type="Gene3D" id="3.40.1090.10">
    <property type="entry name" value="Cytosolic phospholipase A2 catalytic domain"/>
    <property type="match status" value="1"/>
</dbReference>
<sequence length="397" mass="44286">MSPFLLFALMLFSQLMVGLNTPLPPPSYGDHVSILSIDGGGIKGIIPATVLDYLDKALKAKDPTTSLADYFDVISGTSTGGLMTLMLAAPNSSHSRQPLFTPSEVVQFYKKNGPEIFRRQHLITCPRYDGEFLKRKTVELLRETRLNETLTNVVIPTFDEKKIQPVIFSNYKLKTESYLNAKLSDIGLGTSAAPTYLPNHEFENDGVRFDLIDGAFAANNPALVAVSEVIQNNGQKEILLLSLGTGIPKPNKEKLGNIFDGVCQLSWLPFHTDVISEAAYSTDMTHYYLATIFPGLLPDKNYLRIEEYNLPPSLNEMDNTDKKNMDNLEKVGKGLLTQKVKRMNVNSFEPFELDQTNSQALDTLAEKVFAERQLRLKRKYMEKGGRPLLETVQVLSG</sequence>
<evidence type="ECO:0000256" key="1">
    <source>
        <dbReference type="ARBA" id="ARBA00010240"/>
    </source>
</evidence>
<reference evidence="8 9" key="1">
    <citation type="journal article" date="2023" name="Life. Sci Alliance">
        <title>Evolutionary insights into 3D genome organization and epigenetic landscape of Vigna mungo.</title>
        <authorList>
            <person name="Junaid A."/>
            <person name="Singh B."/>
            <person name="Bhatia S."/>
        </authorList>
    </citation>
    <scope>NUCLEOTIDE SEQUENCE [LARGE SCALE GENOMIC DNA]</scope>
    <source>
        <strain evidence="8">Urdbean</strain>
    </source>
</reference>
<feature type="active site" description="Proton acceptor" evidence="4">
    <location>
        <position position="213"/>
    </location>
</feature>
<keyword evidence="2 4" id="KW-0442">Lipid degradation</keyword>
<organism evidence="8 9">
    <name type="scientific">Vigna mungo</name>
    <name type="common">Black gram</name>
    <name type="synonym">Phaseolus mungo</name>
    <dbReference type="NCBI Taxonomy" id="3915"/>
    <lineage>
        <taxon>Eukaryota</taxon>
        <taxon>Viridiplantae</taxon>
        <taxon>Streptophyta</taxon>
        <taxon>Embryophyta</taxon>
        <taxon>Tracheophyta</taxon>
        <taxon>Spermatophyta</taxon>
        <taxon>Magnoliopsida</taxon>
        <taxon>eudicotyledons</taxon>
        <taxon>Gunneridae</taxon>
        <taxon>Pentapetalae</taxon>
        <taxon>rosids</taxon>
        <taxon>fabids</taxon>
        <taxon>Fabales</taxon>
        <taxon>Fabaceae</taxon>
        <taxon>Papilionoideae</taxon>
        <taxon>50 kb inversion clade</taxon>
        <taxon>NPAAA clade</taxon>
        <taxon>indigoferoid/millettioid clade</taxon>
        <taxon>Phaseoleae</taxon>
        <taxon>Vigna</taxon>
    </lineage>
</organism>
<evidence type="ECO:0000256" key="6">
    <source>
        <dbReference type="SAM" id="SignalP"/>
    </source>
</evidence>
<dbReference type="Pfam" id="PF01734">
    <property type="entry name" value="Patatin"/>
    <property type="match status" value="1"/>
</dbReference>
<dbReference type="PANTHER" id="PTHR32176">
    <property type="entry name" value="XYLOSE ISOMERASE"/>
    <property type="match status" value="1"/>
</dbReference>
<evidence type="ECO:0000256" key="3">
    <source>
        <dbReference type="ARBA" id="ARBA00023098"/>
    </source>
</evidence>
<evidence type="ECO:0000313" key="9">
    <source>
        <dbReference type="Proteomes" id="UP001374535"/>
    </source>
</evidence>
<keyword evidence="4 5" id="KW-0378">Hydrolase</keyword>
<evidence type="ECO:0000313" key="8">
    <source>
        <dbReference type="EMBL" id="WVZ16609.1"/>
    </source>
</evidence>
<protein>
    <recommendedName>
        <fullName evidence="5">Patatin</fullName>
        <ecNumber evidence="5">3.1.1.-</ecNumber>
    </recommendedName>
</protein>
<dbReference type="InterPro" id="IPR002641">
    <property type="entry name" value="PNPLA_dom"/>
</dbReference>
<comment type="similarity">
    <text evidence="1 5">Belongs to the patatin family.</text>
</comment>
<comment type="function">
    <text evidence="5">Lipolytic acyl hydrolase (LAH).</text>
</comment>
<feature type="short sequence motif" description="GXGXXG" evidence="4">
    <location>
        <begin position="39"/>
        <end position="44"/>
    </location>
</feature>
<evidence type="ECO:0000259" key="7">
    <source>
        <dbReference type="PROSITE" id="PS51635"/>
    </source>
</evidence>
<dbReference type="GO" id="GO:0004620">
    <property type="term" value="F:phospholipase activity"/>
    <property type="evidence" value="ECO:0007669"/>
    <property type="project" value="TreeGrafter"/>
</dbReference>
<dbReference type="PROSITE" id="PS51635">
    <property type="entry name" value="PNPLA"/>
    <property type="match status" value="1"/>
</dbReference>
<dbReference type="PANTHER" id="PTHR32176:SF33">
    <property type="entry name" value="PATATIN"/>
    <property type="match status" value="1"/>
</dbReference>
<proteinExistence type="inferred from homology"/>
<feature type="short sequence motif" description="DGA/G" evidence="4">
    <location>
        <begin position="213"/>
        <end position="215"/>
    </location>
</feature>
<evidence type="ECO:0000256" key="2">
    <source>
        <dbReference type="ARBA" id="ARBA00022963"/>
    </source>
</evidence>
<dbReference type="AlphaFoldDB" id="A0AAQ3S5N0"/>
<feature type="domain" description="PNPLA" evidence="7">
    <location>
        <begin position="35"/>
        <end position="226"/>
    </location>
</feature>
<dbReference type="EMBL" id="CP144698">
    <property type="protein sequence ID" value="WVZ16609.1"/>
    <property type="molecule type" value="Genomic_DNA"/>
</dbReference>
<dbReference type="SUPFAM" id="SSF52151">
    <property type="entry name" value="FabD/lysophospholipase-like"/>
    <property type="match status" value="1"/>
</dbReference>
<keyword evidence="3 4" id="KW-0443">Lipid metabolism</keyword>
<keyword evidence="9" id="KW-1185">Reference proteome</keyword>
<keyword evidence="6" id="KW-0732">Signal</keyword>
<dbReference type="EC" id="3.1.1.-" evidence="5"/>
<comment type="domain">
    <text evidence="5">The nitrogen atoms of the two glycine residues in the GGXR motif define the oxyanion hole, and stabilize the oxyanion that forms during the nucleophilic attack by the catalytic serine during substrate cleavage.</text>
</comment>
<feature type="chain" id="PRO_5042968623" description="Patatin" evidence="6">
    <location>
        <begin position="19"/>
        <end position="397"/>
    </location>
</feature>
<dbReference type="GO" id="GO:0016042">
    <property type="term" value="P:lipid catabolic process"/>
    <property type="evidence" value="ECO:0007669"/>
    <property type="project" value="UniProtKB-UniRule"/>
</dbReference>
<gene>
    <name evidence="8" type="ORF">V8G54_009591</name>
</gene>
<name>A0AAQ3S5N0_VIGMU</name>
<dbReference type="GO" id="GO:0047372">
    <property type="term" value="F:monoacylglycerol lipase activity"/>
    <property type="evidence" value="ECO:0007669"/>
    <property type="project" value="TreeGrafter"/>
</dbReference>
<evidence type="ECO:0000256" key="5">
    <source>
        <dbReference type="RuleBase" id="RU361262"/>
    </source>
</evidence>
<dbReference type="Proteomes" id="UP001374535">
    <property type="component" value="Chromosome 3"/>
</dbReference>
<accession>A0AAQ3S5N0</accession>
<dbReference type="InterPro" id="IPR016035">
    <property type="entry name" value="Acyl_Trfase/lysoPLipase"/>
</dbReference>
<feature type="active site" description="Nucleophile" evidence="4">
    <location>
        <position position="78"/>
    </location>
</feature>